<gene>
    <name evidence="2" type="ORF">VCO01S_03290</name>
</gene>
<dbReference type="EMBL" id="BJLH01000001">
    <property type="protein sequence ID" value="GEA59136.1"/>
    <property type="molecule type" value="Genomic_DNA"/>
</dbReference>
<accession>A0A4Y3IIF9</accession>
<evidence type="ECO:0000313" key="2">
    <source>
        <dbReference type="EMBL" id="GEA59136.1"/>
    </source>
</evidence>
<proteinExistence type="predicted"/>
<feature type="signal peptide" evidence="1">
    <location>
        <begin position="1"/>
        <end position="19"/>
    </location>
</feature>
<organism evidence="2 3">
    <name type="scientific">Vibrio comitans NBRC 102076</name>
    <dbReference type="NCBI Taxonomy" id="1219078"/>
    <lineage>
        <taxon>Bacteria</taxon>
        <taxon>Pseudomonadati</taxon>
        <taxon>Pseudomonadota</taxon>
        <taxon>Gammaproteobacteria</taxon>
        <taxon>Vibrionales</taxon>
        <taxon>Vibrionaceae</taxon>
        <taxon>Vibrio</taxon>
    </lineage>
</organism>
<dbReference type="AlphaFoldDB" id="A0A4Y3IIF9"/>
<reference evidence="2 3" key="1">
    <citation type="submission" date="2019-06" db="EMBL/GenBank/DDBJ databases">
        <title>Whole genome shotgun sequence of Vibrio comitans NBRC 102076.</title>
        <authorList>
            <person name="Hosoyama A."/>
            <person name="Uohara A."/>
            <person name="Ohji S."/>
            <person name="Ichikawa N."/>
        </authorList>
    </citation>
    <scope>NUCLEOTIDE SEQUENCE [LARGE SCALE GENOMIC DNA]</scope>
    <source>
        <strain evidence="2 3">NBRC 102076</strain>
    </source>
</reference>
<evidence type="ECO:0000256" key="1">
    <source>
        <dbReference type="SAM" id="SignalP"/>
    </source>
</evidence>
<sequence>MNKRILLSILAMLSLPASAENQINISCVENGSDPYQLSVQIRGNKYSYVETHRGRTVQGTYQVVSVDTSFEYLKIVVKDPGMFHEQTIIYELSDGVLTMLTVTTDNSNVEVIDMNKGAMSNQCVTY</sequence>
<keyword evidence="3" id="KW-1185">Reference proteome</keyword>
<keyword evidence="1" id="KW-0732">Signal</keyword>
<name>A0A4Y3IIF9_9VIBR</name>
<dbReference type="OrthoDB" id="9946329at2"/>
<evidence type="ECO:0000313" key="3">
    <source>
        <dbReference type="Proteomes" id="UP000318242"/>
    </source>
</evidence>
<feature type="chain" id="PRO_5021262271" evidence="1">
    <location>
        <begin position="20"/>
        <end position="126"/>
    </location>
</feature>
<comment type="caution">
    <text evidence="2">The sequence shown here is derived from an EMBL/GenBank/DDBJ whole genome shotgun (WGS) entry which is preliminary data.</text>
</comment>
<protein>
    <submittedName>
        <fullName evidence="2">Uncharacterized protein</fullName>
    </submittedName>
</protein>
<dbReference type="Proteomes" id="UP000318242">
    <property type="component" value="Unassembled WGS sequence"/>
</dbReference>
<dbReference type="RefSeq" id="WP_141268700.1">
    <property type="nucleotide sequence ID" value="NZ_BJLH01000001.1"/>
</dbReference>